<keyword evidence="3" id="KW-1185">Reference proteome</keyword>
<feature type="region of interest" description="Disordered" evidence="1">
    <location>
        <begin position="1"/>
        <end position="46"/>
    </location>
</feature>
<gene>
    <name evidence="2" type="ORF">ACFOW8_10015</name>
</gene>
<dbReference type="RefSeq" id="WP_378549023.1">
    <property type="nucleotide sequence ID" value="NZ_JBHSBA010000005.1"/>
</dbReference>
<dbReference type="EMBL" id="JBHSBA010000005">
    <property type="protein sequence ID" value="MFC4125260.1"/>
    <property type="molecule type" value="Genomic_DNA"/>
</dbReference>
<feature type="compositionally biased region" description="Low complexity" evidence="1">
    <location>
        <begin position="21"/>
        <end position="35"/>
    </location>
</feature>
<comment type="caution">
    <text evidence="2">The sequence shown here is derived from an EMBL/GenBank/DDBJ whole genome shotgun (WGS) entry which is preliminary data.</text>
</comment>
<proteinExistence type="predicted"/>
<dbReference type="Proteomes" id="UP001595767">
    <property type="component" value="Unassembled WGS sequence"/>
</dbReference>
<reference evidence="3" key="1">
    <citation type="journal article" date="2019" name="Int. J. Syst. Evol. Microbiol.">
        <title>The Global Catalogue of Microorganisms (GCM) 10K type strain sequencing project: providing services to taxonomists for standard genome sequencing and annotation.</title>
        <authorList>
            <consortium name="The Broad Institute Genomics Platform"/>
            <consortium name="The Broad Institute Genome Sequencing Center for Infectious Disease"/>
            <person name="Wu L."/>
            <person name="Ma J."/>
        </authorList>
    </citation>
    <scope>NUCLEOTIDE SEQUENCE [LARGE SCALE GENOMIC DNA]</scope>
    <source>
        <strain evidence="3">CGMCC 4.7204</strain>
    </source>
</reference>
<evidence type="ECO:0000256" key="1">
    <source>
        <dbReference type="SAM" id="MobiDB-lite"/>
    </source>
</evidence>
<protein>
    <submittedName>
        <fullName evidence="2">Uncharacterized protein</fullName>
    </submittedName>
</protein>
<name>A0ABV8L3L8_9NOCA</name>
<evidence type="ECO:0000313" key="2">
    <source>
        <dbReference type="EMBL" id="MFC4125260.1"/>
    </source>
</evidence>
<organism evidence="2 3">
    <name type="scientific">Nocardia rhizosphaerae</name>
    <dbReference type="NCBI Taxonomy" id="1691571"/>
    <lineage>
        <taxon>Bacteria</taxon>
        <taxon>Bacillati</taxon>
        <taxon>Actinomycetota</taxon>
        <taxon>Actinomycetes</taxon>
        <taxon>Mycobacteriales</taxon>
        <taxon>Nocardiaceae</taxon>
        <taxon>Nocardia</taxon>
    </lineage>
</organism>
<evidence type="ECO:0000313" key="3">
    <source>
        <dbReference type="Proteomes" id="UP001595767"/>
    </source>
</evidence>
<sequence>MPTRAVQLTLAPTDDGAVQPAATGDAAASTSARGGHPTALRGQISP</sequence>
<accession>A0ABV8L3L8</accession>